<dbReference type="EMBL" id="CABVMM010000004">
    <property type="protein sequence ID" value="VVU99990.1"/>
    <property type="molecule type" value="Genomic_DNA"/>
</dbReference>
<organism evidence="1 2">
    <name type="scientific">Mesonia oceanica</name>
    <dbReference type="NCBI Taxonomy" id="2687242"/>
    <lineage>
        <taxon>Bacteria</taxon>
        <taxon>Pseudomonadati</taxon>
        <taxon>Bacteroidota</taxon>
        <taxon>Flavobacteriia</taxon>
        <taxon>Flavobacteriales</taxon>
        <taxon>Flavobacteriaceae</taxon>
        <taxon>Mesonia</taxon>
    </lineage>
</organism>
<sequence length="145" mass="16789">MKKHLLIISCCLFLYSCGDTSRNFDWLVGDWIRTNGKASEQTYEQWQKISAEKYEGLGFTLVKKDTVFKENLSLLKEEGKWNLTVRGVHDDVVKFSLSNQTSKSFTVENLSNEFPKVISYELIDEQLKATIADDENSIDFIFEKE</sequence>
<reference evidence="1" key="1">
    <citation type="submission" date="2019-09" db="EMBL/GenBank/DDBJ databases">
        <authorList>
            <person name="Rodrigo-Torres L."/>
            <person name="Arahal R. D."/>
            <person name="Lucena T."/>
        </authorList>
    </citation>
    <scope>NUCLEOTIDE SEQUENCE</scope>
    <source>
        <strain evidence="1">ISS653</strain>
    </source>
</reference>
<name>A0AC61Y6E0_9FLAO</name>
<evidence type="ECO:0000313" key="1">
    <source>
        <dbReference type="EMBL" id="VVU99990.1"/>
    </source>
</evidence>
<protein>
    <submittedName>
        <fullName evidence="1">Uncharacterized protein</fullName>
    </submittedName>
</protein>
<comment type="caution">
    <text evidence="1">The sequence shown here is derived from an EMBL/GenBank/DDBJ whole genome shotgun (WGS) entry which is preliminary data.</text>
</comment>
<evidence type="ECO:0000313" key="2">
    <source>
        <dbReference type="Proteomes" id="UP000356253"/>
    </source>
</evidence>
<accession>A0AC61Y6E0</accession>
<proteinExistence type="predicted"/>
<dbReference type="Proteomes" id="UP000356253">
    <property type="component" value="Unassembled WGS sequence"/>
</dbReference>
<keyword evidence="2" id="KW-1185">Reference proteome</keyword>
<gene>
    <name evidence="1" type="ORF">FVB9532_01252</name>
</gene>